<proteinExistence type="predicted"/>
<dbReference type="AlphaFoldDB" id="A0A1L3NJF7"/>
<organism evidence="2 3">
    <name type="scientific">Clostridium sporogenes</name>
    <dbReference type="NCBI Taxonomy" id="1509"/>
    <lineage>
        <taxon>Bacteria</taxon>
        <taxon>Bacillati</taxon>
        <taxon>Bacillota</taxon>
        <taxon>Clostridia</taxon>
        <taxon>Eubacteriales</taxon>
        <taxon>Clostridiaceae</taxon>
        <taxon>Clostridium</taxon>
    </lineage>
</organism>
<gene>
    <name evidence="2" type="ORF">NPD5_1170</name>
</gene>
<dbReference type="PANTHER" id="PTHR43792:SF1">
    <property type="entry name" value="N-ACETYLTRANSFERASE DOMAIN-CONTAINING PROTEIN"/>
    <property type="match status" value="1"/>
</dbReference>
<reference evidence="2 3" key="1">
    <citation type="submission" date="2015-11" db="EMBL/GenBank/DDBJ databases">
        <authorList>
            <person name="Hill K.K."/>
            <person name="Shirey T.B."/>
            <person name="Raphael B."/>
            <person name="Daligault H.E."/>
            <person name="Davenport K.W."/>
            <person name="Bruce D.C."/>
            <person name="Foley B.T."/>
            <person name="Johnson S.L."/>
        </authorList>
    </citation>
    <scope>NUCLEOTIDE SEQUENCE [LARGE SCALE GENOMIC DNA]</scope>
    <source>
        <strain evidence="2 3">CDC_1632</strain>
    </source>
</reference>
<feature type="domain" description="N-acetyltransferase" evidence="1">
    <location>
        <begin position="7"/>
        <end position="161"/>
    </location>
</feature>
<dbReference type="Gene3D" id="3.40.630.30">
    <property type="match status" value="1"/>
</dbReference>
<dbReference type="InterPro" id="IPR000182">
    <property type="entry name" value="GNAT_dom"/>
</dbReference>
<dbReference type="PROSITE" id="PS51186">
    <property type="entry name" value="GNAT"/>
    <property type="match status" value="1"/>
</dbReference>
<dbReference type="EMBL" id="CP013243">
    <property type="protein sequence ID" value="APH16265.1"/>
    <property type="molecule type" value="Genomic_DNA"/>
</dbReference>
<dbReference type="Proteomes" id="UP000182204">
    <property type="component" value="Chromosome"/>
</dbReference>
<evidence type="ECO:0000259" key="1">
    <source>
        <dbReference type="PROSITE" id="PS51186"/>
    </source>
</evidence>
<evidence type="ECO:0000313" key="3">
    <source>
        <dbReference type="Proteomes" id="UP000182204"/>
    </source>
</evidence>
<dbReference type="SUPFAM" id="SSF55729">
    <property type="entry name" value="Acyl-CoA N-acyltransferases (Nat)"/>
    <property type="match status" value="1"/>
</dbReference>
<accession>A0A1L3NJF7</accession>
<dbReference type="InterPro" id="IPR051531">
    <property type="entry name" value="N-acetyltransferase"/>
</dbReference>
<dbReference type="GO" id="GO:0016747">
    <property type="term" value="F:acyltransferase activity, transferring groups other than amino-acyl groups"/>
    <property type="evidence" value="ECO:0007669"/>
    <property type="project" value="InterPro"/>
</dbReference>
<dbReference type="RefSeq" id="WP_072585019.1">
    <property type="nucleotide sequence ID" value="NZ_CP013243.1"/>
</dbReference>
<keyword evidence="2" id="KW-0808">Transferase</keyword>
<dbReference type="Pfam" id="PF13302">
    <property type="entry name" value="Acetyltransf_3"/>
    <property type="match status" value="1"/>
</dbReference>
<dbReference type="PANTHER" id="PTHR43792">
    <property type="entry name" value="GNAT FAMILY, PUTATIVE (AFU_ORTHOLOGUE AFUA_3G00765)-RELATED-RELATED"/>
    <property type="match status" value="1"/>
</dbReference>
<sequence>MIKTNRCKMGKVQDSDYEKIKELYTDEKVRKFLGGIVSNEKFNSSFNDMLTCDDNSFYWVVRLKDNNDVIGLASLDKHHDGLSTEVSYQFMPQYWGYGYAEEVVRRIIDYAFDELIIKKIVAETQSANKASCKLLKKVGMSLEQIVSRFGTEQYIFSISKDAV</sequence>
<protein>
    <submittedName>
        <fullName evidence="2">Acetyltransferase family protein</fullName>
    </submittedName>
</protein>
<name>A0A1L3NJF7_CLOSG</name>
<dbReference type="InterPro" id="IPR016181">
    <property type="entry name" value="Acyl_CoA_acyltransferase"/>
</dbReference>
<evidence type="ECO:0000313" key="2">
    <source>
        <dbReference type="EMBL" id="APH16265.1"/>
    </source>
</evidence>